<dbReference type="KEGG" id="eae:EAE_08935"/>
<reference evidence="1 2" key="1">
    <citation type="journal article" date="2012" name="J. Bacteriol.">
        <title>Complete genome sequence of Enterobacter aerogenes KCTC 2190.</title>
        <authorList>
            <person name="Shin S.H."/>
            <person name="Kim S."/>
            <person name="Kim J.Y."/>
            <person name="Lee S."/>
            <person name="Um Y."/>
            <person name="Oh M.K."/>
            <person name="Kim Y.R."/>
            <person name="Lee J."/>
            <person name="Yang K.S."/>
        </authorList>
    </citation>
    <scope>NUCLEOTIDE SEQUENCE [LARGE SCALE GENOMIC DNA]</scope>
    <source>
        <strain evidence="1 2">KCTC 2190</strain>
    </source>
</reference>
<dbReference type="Pfam" id="PF02586">
    <property type="entry name" value="SRAP"/>
    <property type="match status" value="1"/>
</dbReference>
<evidence type="ECO:0000313" key="2">
    <source>
        <dbReference type="Proteomes" id="UP000008881"/>
    </source>
</evidence>
<dbReference type="GO" id="GO:0106300">
    <property type="term" value="P:protein-DNA covalent cross-linking repair"/>
    <property type="evidence" value="ECO:0007669"/>
    <property type="project" value="InterPro"/>
</dbReference>
<dbReference type="OrthoDB" id="6192129at2"/>
<gene>
    <name evidence="1" type="ordered locus">EAE_08935</name>
</gene>
<protein>
    <recommendedName>
        <fullName evidence="3">Gifsy-2 prophage protein</fullName>
    </recommendedName>
</protein>
<proteinExistence type="predicted"/>
<dbReference type="InterPro" id="IPR036590">
    <property type="entry name" value="SRAP-like"/>
</dbReference>
<dbReference type="HOGENOM" id="CLU_035990_10_2_6"/>
<dbReference type="EMBL" id="CP002824">
    <property type="protein sequence ID" value="AEG96709.1"/>
    <property type="molecule type" value="Genomic_DNA"/>
</dbReference>
<evidence type="ECO:0000313" key="1">
    <source>
        <dbReference type="EMBL" id="AEG96709.1"/>
    </source>
</evidence>
<dbReference type="GO" id="GO:0003697">
    <property type="term" value="F:single-stranded DNA binding"/>
    <property type="evidence" value="ECO:0007669"/>
    <property type="project" value="InterPro"/>
</dbReference>
<dbReference type="InterPro" id="IPR003738">
    <property type="entry name" value="SRAP"/>
</dbReference>
<dbReference type="AlphaFoldDB" id="A0A0H3FV86"/>
<organism evidence="1 2">
    <name type="scientific">Klebsiella aerogenes (strain ATCC 13048 / DSM 30053 / CCUG 1429 / JCM 1235 / KCTC 2190 / NBRC 13534 / NCIMB 10102 / NCTC 10006 / CDC 819-56)</name>
    <name type="common">Enterobacter aerogenes</name>
    <dbReference type="NCBI Taxonomy" id="1028307"/>
    <lineage>
        <taxon>Bacteria</taxon>
        <taxon>Pseudomonadati</taxon>
        <taxon>Pseudomonadota</taxon>
        <taxon>Gammaproteobacteria</taxon>
        <taxon>Enterobacterales</taxon>
        <taxon>Enterobacteriaceae</taxon>
        <taxon>Klebsiella/Raoultella group</taxon>
        <taxon>Klebsiella</taxon>
    </lineage>
</organism>
<name>A0A0H3FV86_KLEAK</name>
<evidence type="ECO:0008006" key="3">
    <source>
        <dbReference type="Google" id="ProtNLM"/>
    </source>
</evidence>
<accession>A0A0H3FV86</accession>
<dbReference type="SUPFAM" id="SSF143081">
    <property type="entry name" value="BB1717-like"/>
    <property type="match status" value="1"/>
</dbReference>
<keyword evidence="2" id="KW-1185">Reference proteome</keyword>
<sequence length="62" mass="7153">MCGRFSQSMTRENYLSLIADEADRDITYDPVPIGRYNVAPGTRVLLLSERDEQLHFDPVHWG</sequence>
<dbReference type="PATRIC" id="fig|1028307.3.peg.1781"/>
<dbReference type="eggNOG" id="COG2135">
    <property type="taxonomic scope" value="Bacteria"/>
</dbReference>
<dbReference type="Gene3D" id="3.90.1680.10">
    <property type="entry name" value="SOS response associated peptidase-like"/>
    <property type="match status" value="1"/>
</dbReference>
<dbReference type="Proteomes" id="UP000008881">
    <property type="component" value="Chromosome"/>
</dbReference>